<name>A0A4Z0AHW9_9PSED</name>
<sequence length="81" mass="8729">MSLIFSISGISLPDLIRTKLANHLARLSRAVDLQALDLAQERAEGFVEGAEAARALTPSTIEALFIAVEEAAAQRRLELTP</sequence>
<dbReference type="RefSeq" id="WP_135291487.1">
    <property type="nucleotide sequence ID" value="NZ_QUZU01000039.1"/>
</dbReference>
<gene>
    <name evidence="1" type="ORF">DYL59_24450</name>
</gene>
<dbReference type="EMBL" id="QUZU01000039">
    <property type="protein sequence ID" value="TFY85789.1"/>
    <property type="molecule type" value="Genomic_DNA"/>
</dbReference>
<evidence type="ECO:0000313" key="2">
    <source>
        <dbReference type="Proteomes" id="UP000297391"/>
    </source>
</evidence>
<keyword evidence="2" id="KW-1185">Reference proteome</keyword>
<proteinExistence type="predicted"/>
<dbReference type="AlphaFoldDB" id="A0A4Z0AHW9"/>
<accession>A0A4Z0AHW9</accession>
<dbReference type="Proteomes" id="UP000297391">
    <property type="component" value="Unassembled WGS sequence"/>
</dbReference>
<evidence type="ECO:0000313" key="1">
    <source>
        <dbReference type="EMBL" id="TFY85789.1"/>
    </source>
</evidence>
<reference evidence="1 2" key="1">
    <citation type="journal article" date="2019" name="Syst. Appl. Microbiol.">
        <title>New species of pathogenic Pseudomonas isolated from citrus in Tunisia: Proposal of Pseudomonas kairouanensis sp. nov. and Pseudomonas nabeulensis sp. nov.</title>
        <authorList>
            <person name="Oueslati M."/>
            <person name="Mulet M."/>
            <person name="Gomila M."/>
            <person name="Berge O."/>
            <person name="Hajlaoui M.R."/>
            <person name="Lalucat J."/>
            <person name="Sadfi-Zouaoui N."/>
            <person name="Garcia-Valdes E."/>
        </authorList>
    </citation>
    <scope>NUCLEOTIDE SEQUENCE [LARGE SCALE GENOMIC DNA]</scope>
    <source>
        <strain evidence="1 2">KC12</strain>
    </source>
</reference>
<dbReference type="OrthoDB" id="6905211at2"/>
<comment type="caution">
    <text evidence="1">The sequence shown here is derived from an EMBL/GenBank/DDBJ whole genome shotgun (WGS) entry which is preliminary data.</text>
</comment>
<protein>
    <submittedName>
        <fullName evidence="1">Uncharacterized protein</fullName>
    </submittedName>
</protein>
<organism evidence="1 2">
    <name type="scientific">Pseudomonas kairouanensis</name>
    <dbReference type="NCBI Taxonomy" id="2293832"/>
    <lineage>
        <taxon>Bacteria</taxon>
        <taxon>Pseudomonadati</taxon>
        <taxon>Pseudomonadota</taxon>
        <taxon>Gammaproteobacteria</taxon>
        <taxon>Pseudomonadales</taxon>
        <taxon>Pseudomonadaceae</taxon>
        <taxon>Pseudomonas</taxon>
    </lineage>
</organism>